<reference evidence="2" key="1">
    <citation type="journal article" date="2020" name="Stud. Mycol.">
        <title>101 Dothideomycetes genomes: a test case for predicting lifestyles and emergence of pathogens.</title>
        <authorList>
            <person name="Haridas S."/>
            <person name="Albert R."/>
            <person name="Binder M."/>
            <person name="Bloem J."/>
            <person name="Labutti K."/>
            <person name="Salamov A."/>
            <person name="Andreopoulos B."/>
            <person name="Baker S."/>
            <person name="Barry K."/>
            <person name="Bills G."/>
            <person name="Bluhm B."/>
            <person name="Cannon C."/>
            <person name="Castanera R."/>
            <person name="Culley D."/>
            <person name="Daum C."/>
            <person name="Ezra D."/>
            <person name="Gonzalez J."/>
            <person name="Henrissat B."/>
            <person name="Kuo A."/>
            <person name="Liang C."/>
            <person name="Lipzen A."/>
            <person name="Lutzoni F."/>
            <person name="Magnuson J."/>
            <person name="Mondo S."/>
            <person name="Nolan M."/>
            <person name="Ohm R."/>
            <person name="Pangilinan J."/>
            <person name="Park H.-J."/>
            <person name="Ramirez L."/>
            <person name="Alfaro M."/>
            <person name="Sun H."/>
            <person name="Tritt A."/>
            <person name="Yoshinaga Y."/>
            <person name="Zwiers L.-H."/>
            <person name="Turgeon B."/>
            <person name="Goodwin S."/>
            <person name="Spatafora J."/>
            <person name="Crous P."/>
            <person name="Grigoriev I."/>
        </authorList>
    </citation>
    <scope>NUCLEOTIDE SEQUENCE</scope>
    <source>
        <strain evidence="2">CBS 116435</strain>
    </source>
</reference>
<feature type="compositionally biased region" description="Basic and acidic residues" evidence="1">
    <location>
        <begin position="47"/>
        <end position="58"/>
    </location>
</feature>
<proteinExistence type="predicted"/>
<dbReference type="EMBL" id="MU003886">
    <property type="protein sequence ID" value="KAF2716213.1"/>
    <property type="molecule type" value="Genomic_DNA"/>
</dbReference>
<feature type="region of interest" description="Disordered" evidence="1">
    <location>
        <begin position="46"/>
        <end position="74"/>
    </location>
</feature>
<organism evidence="2 3">
    <name type="scientific">Polychaeton citri CBS 116435</name>
    <dbReference type="NCBI Taxonomy" id="1314669"/>
    <lineage>
        <taxon>Eukaryota</taxon>
        <taxon>Fungi</taxon>
        <taxon>Dikarya</taxon>
        <taxon>Ascomycota</taxon>
        <taxon>Pezizomycotina</taxon>
        <taxon>Dothideomycetes</taxon>
        <taxon>Dothideomycetidae</taxon>
        <taxon>Capnodiales</taxon>
        <taxon>Capnodiaceae</taxon>
        <taxon>Polychaeton</taxon>
    </lineage>
</organism>
<dbReference type="Proteomes" id="UP000799441">
    <property type="component" value="Unassembled WGS sequence"/>
</dbReference>
<gene>
    <name evidence="2" type="ORF">K431DRAFT_25278</name>
</gene>
<dbReference type="AlphaFoldDB" id="A0A9P4PYM7"/>
<evidence type="ECO:0000256" key="1">
    <source>
        <dbReference type="SAM" id="MobiDB-lite"/>
    </source>
</evidence>
<comment type="caution">
    <text evidence="2">The sequence shown here is derived from an EMBL/GenBank/DDBJ whole genome shotgun (WGS) entry which is preliminary data.</text>
</comment>
<evidence type="ECO:0000313" key="2">
    <source>
        <dbReference type="EMBL" id="KAF2716213.1"/>
    </source>
</evidence>
<accession>A0A9P4PYM7</accession>
<name>A0A9P4PYM7_9PEZI</name>
<keyword evidence="3" id="KW-1185">Reference proteome</keyword>
<feature type="compositionally biased region" description="Low complexity" evidence="1">
    <location>
        <begin position="63"/>
        <end position="74"/>
    </location>
</feature>
<protein>
    <submittedName>
        <fullName evidence="2">Uncharacterized protein</fullName>
    </submittedName>
</protein>
<evidence type="ECO:0000313" key="3">
    <source>
        <dbReference type="Proteomes" id="UP000799441"/>
    </source>
</evidence>
<sequence length="120" mass="13671">MRKRYKLMFGLVCCVGGASVAARTRLCYRLETVHGQQRAARISLRLRHSDAAQSRESEGETNGMGMVPPNGMGRVPGMWKDRELKWFQGCSMYRQTQSSSRKHRLWLGVRLCELSPSKLP</sequence>